<dbReference type="Proteomes" id="UP001167871">
    <property type="component" value="Unassembled WGS sequence"/>
</dbReference>
<dbReference type="InterPro" id="IPR005151">
    <property type="entry name" value="Tail-specific_protease"/>
</dbReference>
<dbReference type="Pfam" id="PF03572">
    <property type="entry name" value="Peptidase_S41"/>
    <property type="match status" value="1"/>
</dbReference>
<dbReference type="RefSeq" id="WP_301639107.1">
    <property type="nucleotide sequence ID" value="NZ_JAUEII010000005.1"/>
</dbReference>
<dbReference type="Gene3D" id="3.90.226.10">
    <property type="entry name" value="2-enoyl-CoA Hydratase, Chain A, domain 1"/>
    <property type="match status" value="1"/>
</dbReference>
<organism evidence="2 3">
    <name type="scientific">Bacteroides gallinaceum</name>
    <dbReference type="NCBI Taxonomy" id="1462571"/>
    <lineage>
        <taxon>Bacteria</taxon>
        <taxon>Pseudomonadati</taxon>
        <taxon>Bacteroidota</taxon>
        <taxon>Bacteroidia</taxon>
        <taxon>Bacteroidales</taxon>
        <taxon>Bacteroidaceae</taxon>
        <taxon>Bacteroides</taxon>
    </lineage>
</organism>
<proteinExistence type="predicted"/>
<evidence type="ECO:0000313" key="2">
    <source>
        <dbReference type="EMBL" id="MDN0048550.1"/>
    </source>
</evidence>
<comment type="caution">
    <text evidence="2">The sequence shown here is derived from an EMBL/GenBank/DDBJ whole genome shotgun (WGS) entry which is preliminary data.</text>
</comment>
<dbReference type="EMBL" id="JAUEII010000005">
    <property type="protein sequence ID" value="MDN0048550.1"/>
    <property type="molecule type" value="Genomic_DNA"/>
</dbReference>
<dbReference type="SUPFAM" id="SSF52096">
    <property type="entry name" value="ClpP/crotonase"/>
    <property type="match status" value="1"/>
</dbReference>
<evidence type="ECO:0000313" key="3">
    <source>
        <dbReference type="Proteomes" id="UP001167871"/>
    </source>
</evidence>
<sequence>MDNVFPIPILYKEKAGNPYQHEVMNLLAFIKAFHPLPLVDEAAFARFEKYAESLCDKLDERMKRPAFQVELNRWLALLQDAHTFVMLDDTSLYPFTLRYYEGSFYFRSLPDSVPDCTGKELIAINACPIGSLIQKLKVYVPSEDQIKACITGSFFMNNKAFLNALGIDTDTVIRFMFADGSEVCLPSSLHEGASGLYQVKQVPHPVTARRNEPFHYQIIGDTCYFQFNAMIDRFTYWQGCRLMQVSPNKAVEDSLPLFADFLDEMARAMAVHNVNRLVIDMRYNGGGNSVLGDVLLEFLGVSLRDICPFHSYIRVSDFLQTCYPTLFIRDKYESMKGELAEQHQVMNDFTGDMPKPSNRFHGEVAFIQGQNTFSSANYLLTLIKDNALFPIIGTPTSQKPTCFGDVLCVALPYTQTQAYISHSYFVRPDERNQDTSLLPDSLVRTSLKDWLNGKDACWGSFY</sequence>
<protein>
    <submittedName>
        <fullName evidence="2">S41 family peptidase</fullName>
    </submittedName>
</protein>
<accession>A0ABT7X391</accession>
<evidence type="ECO:0000259" key="1">
    <source>
        <dbReference type="Pfam" id="PF03572"/>
    </source>
</evidence>
<reference evidence="2" key="2">
    <citation type="submission" date="2024-05" db="EMBL/GenBank/DDBJ databases">
        <title>Identification and characterization of horizontal gene transfer across gut microbiota members of farm animals based on homology search.</title>
        <authorList>
            <person name="Schwarzerova J."/>
            <person name="Nykrynova M."/>
            <person name="Jureckova K."/>
            <person name="Cejkova D."/>
            <person name="Rychlik I."/>
        </authorList>
    </citation>
    <scope>NUCLEOTIDE SEQUENCE</scope>
    <source>
        <strain evidence="2">84_SSukc20</strain>
    </source>
</reference>
<dbReference type="InterPro" id="IPR029045">
    <property type="entry name" value="ClpP/crotonase-like_dom_sf"/>
</dbReference>
<gene>
    <name evidence="2" type="ORF">QVO10_03960</name>
</gene>
<keyword evidence="3" id="KW-1185">Reference proteome</keyword>
<feature type="domain" description="Tail specific protease" evidence="1">
    <location>
        <begin position="260"/>
        <end position="401"/>
    </location>
</feature>
<name>A0ABT7X391_9BACE</name>
<reference evidence="2" key="1">
    <citation type="submission" date="2023-06" db="EMBL/GenBank/DDBJ databases">
        <authorList>
            <person name="Zeman M."/>
            <person name="Kubasova T."/>
            <person name="Jahodarova E."/>
            <person name="Nykrynova M."/>
            <person name="Rychlik I."/>
        </authorList>
    </citation>
    <scope>NUCLEOTIDE SEQUENCE</scope>
    <source>
        <strain evidence="2">84_SSukc20</strain>
    </source>
</reference>